<evidence type="ECO:0000259" key="6">
    <source>
        <dbReference type="Pfam" id="PF05199"/>
    </source>
</evidence>
<comment type="caution">
    <text evidence="7">The sequence shown here is derived from an EMBL/GenBank/DDBJ whole genome shotgun (WGS) entry which is preliminary data.</text>
</comment>
<reference evidence="7 8" key="1">
    <citation type="submission" date="2019-11" db="EMBL/GenBank/DDBJ databases">
        <title>Type strains purchased from KCTC, JCM and DSMZ.</title>
        <authorList>
            <person name="Lu H."/>
        </authorList>
    </citation>
    <scope>NUCLEOTIDE SEQUENCE [LARGE SCALE GENOMIC DNA]</scope>
    <source>
        <strain evidence="7 8">KCTC 42409</strain>
    </source>
</reference>
<evidence type="ECO:0000256" key="1">
    <source>
        <dbReference type="ARBA" id="ARBA00010790"/>
    </source>
</evidence>
<dbReference type="InterPro" id="IPR036188">
    <property type="entry name" value="FAD/NAD-bd_sf"/>
</dbReference>
<feature type="domain" description="Glucose-methanol-choline oxidoreductase N-terminal" evidence="5">
    <location>
        <begin position="196"/>
        <end position="306"/>
    </location>
</feature>
<dbReference type="PANTHER" id="PTHR46056:SF12">
    <property type="entry name" value="LONG-CHAIN-ALCOHOL OXIDASE"/>
    <property type="match status" value="1"/>
</dbReference>
<dbReference type="EMBL" id="WNLA01000001">
    <property type="protein sequence ID" value="MTW00499.1"/>
    <property type="molecule type" value="Genomic_DNA"/>
</dbReference>
<dbReference type="OrthoDB" id="9787779at2"/>
<dbReference type="Proteomes" id="UP000484015">
    <property type="component" value="Unassembled WGS sequence"/>
</dbReference>
<evidence type="ECO:0000313" key="8">
    <source>
        <dbReference type="Proteomes" id="UP000484015"/>
    </source>
</evidence>
<dbReference type="InterPro" id="IPR000172">
    <property type="entry name" value="GMC_OxRdtase_N"/>
</dbReference>
<keyword evidence="8" id="KW-1185">Reference proteome</keyword>
<dbReference type="SUPFAM" id="SSF51905">
    <property type="entry name" value="FAD/NAD(P)-binding domain"/>
    <property type="match status" value="1"/>
</dbReference>
<evidence type="ECO:0000256" key="4">
    <source>
        <dbReference type="ARBA" id="ARBA00023002"/>
    </source>
</evidence>
<organism evidence="7 8">
    <name type="scientific">Pseudoduganella ginsengisoli</name>
    <dbReference type="NCBI Taxonomy" id="1462440"/>
    <lineage>
        <taxon>Bacteria</taxon>
        <taxon>Pseudomonadati</taxon>
        <taxon>Pseudomonadota</taxon>
        <taxon>Betaproteobacteria</taxon>
        <taxon>Burkholderiales</taxon>
        <taxon>Oxalobacteraceae</taxon>
        <taxon>Telluria group</taxon>
        <taxon>Pseudoduganella</taxon>
    </lineage>
</organism>
<proteinExistence type="inferred from homology"/>
<dbReference type="Pfam" id="PF13450">
    <property type="entry name" value="NAD_binding_8"/>
    <property type="match status" value="1"/>
</dbReference>
<dbReference type="Pfam" id="PF00732">
    <property type="entry name" value="GMC_oxred_N"/>
    <property type="match status" value="1"/>
</dbReference>
<keyword evidence="4" id="KW-0560">Oxidoreductase</keyword>
<evidence type="ECO:0000259" key="5">
    <source>
        <dbReference type="Pfam" id="PF00732"/>
    </source>
</evidence>
<dbReference type="SUPFAM" id="SSF54373">
    <property type="entry name" value="FAD-linked reductases, C-terminal domain"/>
    <property type="match status" value="1"/>
</dbReference>
<evidence type="ECO:0000256" key="2">
    <source>
        <dbReference type="ARBA" id="ARBA00022630"/>
    </source>
</evidence>
<dbReference type="GO" id="GO:0050660">
    <property type="term" value="F:flavin adenine dinucleotide binding"/>
    <property type="evidence" value="ECO:0007669"/>
    <property type="project" value="InterPro"/>
</dbReference>
<dbReference type="Gene3D" id="3.50.50.60">
    <property type="entry name" value="FAD/NAD(P)-binding domain"/>
    <property type="match status" value="2"/>
</dbReference>
<keyword evidence="2" id="KW-0285">Flavoprotein</keyword>
<sequence length="532" mass="57474">METVDVLIIGAGASGAAVAWSLSETKLNILCLEQGDRMDAGRYPSTQRNWEVQRLGPYNVSPNVRKLPSDYPINDQDSPIAIANFNGVGGSTILYSGHFPRFHPSDFKVKTLDGVADDWPIDYELLDPYFALNDKMMGVSGLGGDPAYPPIEGLQPPVPMGRMGEKIGEGFNKLGWHWWPAYSAIITRPHKGRDRCINLGPCNTGCAQGAKSSVDITYWPEALRNGVKLKTRARVREITVDSQGLANGVIYYDETGAECVQRARMVIVACSGVGTPRLLLNSRSSAFPDGLANSSGMVGKNLMLHPLGYVEGVFEEQLDSHLGPHGCCILGQEFYETDQARGFVRGYTMQVLRGPGPIETAMAGIARRDIPWGQGHHAAFAARFGHTIGMGIIVEDLPEPTNTVTLDPELKDAHGIPAPKITYRLSENSKKMLAHGLERGKEVMTAAGSVKNFAFGPVRNTGWHLMGTARMGSNPATSVVDAFGRSHDVPNLFVVDSSIFVTSGGVNPVSTMQAVALYIADNIKKNLPAILG</sequence>
<accession>A0A6L6PT97</accession>
<dbReference type="RefSeq" id="WP_155436931.1">
    <property type="nucleotide sequence ID" value="NZ_WNLA01000001.1"/>
</dbReference>
<dbReference type="InterPro" id="IPR007867">
    <property type="entry name" value="GMC_OxRtase_C"/>
</dbReference>
<evidence type="ECO:0000256" key="3">
    <source>
        <dbReference type="ARBA" id="ARBA00022827"/>
    </source>
</evidence>
<dbReference type="AlphaFoldDB" id="A0A6L6PT97"/>
<evidence type="ECO:0000313" key="7">
    <source>
        <dbReference type="EMBL" id="MTW00499.1"/>
    </source>
</evidence>
<protein>
    <submittedName>
        <fullName evidence="7">NAD(P)-binding protein</fullName>
    </submittedName>
</protein>
<dbReference type="Pfam" id="PF05199">
    <property type="entry name" value="GMC_oxred_C"/>
    <property type="match status" value="1"/>
</dbReference>
<comment type="similarity">
    <text evidence="1">Belongs to the GMC oxidoreductase family.</text>
</comment>
<dbReference type="GO" id="GO:0016614">
    <property type="term" value="F:oxidoreductase activity, acting on CH-OH group of donors"/>
    <property type="evidence" value="ECO:0007669"/>
    <property type="project" value="InterPro"/>
</dbReference>
<feature type="domain" description="Glucose-methanol-choline oxidoreductase C-terminal" evidence="6">
    <location>
        <begin position="398"/>
        <end position="516"/>
    </location>
</feature>
<name>A0A6L6PT97_9BURK</name>
<gene>
    <name evidence="7" type="ORF">GM668_00200</name>
</gene>
<keyword evidence="3" id="KW-0274">FAD</keyword>
<dbReference type="PANTHER" id="PTHR46056">
    <property type="entry name" value="LONG-CHAIN-ALCOHOL OXIDASE"/>
    <property type="match status" value="1"/>
</dbReference>